<keyword evidence="3" id="KW-1185">Reference proteome</keyword>
<evidence type="ECO:0000313" key="3">
    <source>
        <dbReference type="Proteomes" id="UP000287527"/>
    </source>
</evidence>
<dbReference type="EMBL" id="SBII01000016">
    <property type="protein sequence ID" value="RWW91839.1"/>
    <property type="molecule type" value="Genomic_DNA"/>
</dbReference>
<organism evidence="2 3">
    <name type="scientific">Flavobacterium cerinum</name>
    <dbReference type="NCBI Taxonomy" id="2502784"/>
    <lineage>
        <taxon>Bacteria</taxon>
        <taxon>Pseudomonadati</taxon>
        <taxon>Bacteroidota</taxon>
        <taxon>Flavobacteriia</taxon>
        <taxon>Flavobacteriales</taxon>
        <taxon>Flavobacteriaceae</taxon>
        <taxon>Flavobacterium</taxon>
    </lineage>
</organism>
<dbReference type="RefSeq" id="WP_128391291.1">
    <property type="nucleotide sequence ID" value="NZ_SBII01000016.1"/>
</dbReference>
<sequence>MNTTNEITVKDAQEVGAGMVFLGNMTAEQKKEALKQLQAEEKAEKEKKKADKQAYKDMQNEFLAKHIDGLVDRQNSMETLVANIFKDYAPILALKANVFGEDIHDQESHTYTNPDGLSSISIGHNITISFDGTEGAGIAKIKSFLFSLQSDDEVAVKLHKAVTVLLRPNRKTGMLNPASIIQLNQMRDEFQSNAFNEGLDIIIEAQNRVKGSMYVSGWKHVEIEPGRTKKIEFRFTI</sequence>
<accession>A0A3S3QLG0</accession>
<protein>
    <recommendedName>
        <fullName evidence="4">DUF3164 family protein</fullName>
    </recommendedName>
</protein>
<comment type="caution">
    <text evidence="2">The sequence shown here is derived from an EMBL/GenBank/DDBJ whole genome shotgun (WGS) entry which is preliminary data.</text>
</comment>
<keyword evidence="1" id="KW-0175">Coiled coil</keyword>
<evidence type="ECO:0000256" key="1">
    <source>
        <dbReference type="SAM" id="Coils"/>
    </source>
</evidence>
<dbReference type="OrthoDB" id="1362414at2"/>
<evidence type="ECO:0008006" key="4">
    <source>
        <dbReference type="Google" id="ProtNLM"/>
    </source>
</evidence>
<feature type="coiled-coil region" evidence="1">
    <location>
        <begin position="24"/>
        <end position="54"/>
    </location>
</feature>
<reference evidence="2 3" key="1">
    <citation type="submission" date="2019-01" db="EMBL/GenBank/DDBJ databases">
        <title>Flavobacterium sp. nov.,isolated from freshwater.</title>
        <authorList>
            <person name="Zhang R."/>
            <person name="Du Z.-J."/>
        </authorList>
    </citation>
    <scope>NUCLEOTIDE SEQUENCE [LARGE SCALE GENOMIC DNA]</scope>
    <source>
        <strain evidence="2 3">1E403</strain>
    </source>
</reference>
<dbReference type="AlphaFoldDB" id="A0A3S3QLG0"/>
<gene>
    <name evidence="2" type="ORF">EPI11_17510</name>
</gene>
<dbReference type="Proteomes" id="UP000287527">
    <property type="component" value="Unassembled WGS sequence"/>
</dbReference>
<proteinExistence type="predicted"/>
<name>A0A3S3QLG0_9FLAO</name>
<evidence type="ECO:0000313" key="2">
    <source>
        <dbReference type="EMBL" id="RWW91839.1"/>
    </source>
</evidence>